<feature type="transmembrane region" description="Helical" evidence="5">
    <location>
        <begin position="103"/>
        <end position="123"/>
    </location>
</feature>
<evidence type="ECO:0000256" key="4">
    <source>
        <dbReference type="ARBA" id="ARBA00023136"/>
    </source>
</evidence>
<feature type="domain" description="Fatty acid hydroxylase" evidence="6">
    <location>
        <begin position="110"/>
        <end position="245"/>
    </location>
</feature>
<dbReference type="GO" id="GO:0016020">
    <property type="term" value="C:membrane"/>
    <property type="evidence" value="ECO:0007669"/>
    <property type="project" value="UniProtKB-SubCell"/>
</dbReference>
<feature type="transmembrane region" description="Helical" evidence="5">
    <location>
        <begin position="165"/>
        <end position="187"/>
    </location>
</feature>
<dbReference type="AlphaFoldDB" id="A0A953HWP2"/>
<comment type="caution">
    <text evidence="7">The sequence shown here is derived from an EMBL/GenBank/DDBJ whole genome shotgun (WGS) entry which is preliminary data.</text>
</comment>
<evidence type="ECO:0000256" key="1">
    <source>
        <dbReference type="ARBA" id="ARBA00004370"/>
    </source>
</evidence>
<dbReference type="InterPro" id="IPR050307">
    <property type="entry name" value="Sterol_Desaturase_Related"/>
</dbReference>
<proteinExistence type="predicted"/>
<dbReference type="GO" id="GO:0008610">
    <property type="term" value="P:lipid biosynthetic process"/>
    <property type="evidence" value="ECO:0007669"/>
    <property type="project" value="InterPro"/>
</dbReference>
<accession>A0A953HWP2</accession>
<evidence type="ECO:0000313" key="8">
    <source>
        <dbReference type="Proteomes" id="UP000753961"/>
    </source>
</evidence>
<dbReference type="GO" id="GO:0005506">
    <property type="term" value="F:iron ion binding"/>
    <property type="evidence" value="ECO:0007669"/>
    <property type="project" value="InterPro"/>
</dbReference>
<dbReference type="InterPro" id="IPR006694">
    <property type="entry name" value="Fatty_acid_hydroxylase"/>
</dbReference>
<reference evidence="7" key="1">
    <citation type="submission" date="2021-06" db="EMBL/GenBank/DDBJ databases">
        <title>44 bacteria genomes isolated from Dapeng, Shenzhen.</title>
        <authorList>
            <person name="Zheng W."/>
            <person name="Yu S."/>
            <person name="Huang Y."/>
        </authorList>
    </citation>
    <scope>NUCLEOTIDE SEQUENCE</scope>
    <source>
        <strain evidence="7">DP5N28-2</strain>
    </source>
</reference>
<dbReference type="GO" id="GO:0016491">
    <property type="term" value="F:oxidoreductase activity"/>
    <property type="evidence" value="ECO:0007669"/>
    <property type="project" value="InterPro"/>
</dbReference>
<dbReference type="PANTHER" id="PTHR11863">
    <property type="entry name" value="STEROL DESATURASE"/>
    <property type="match status" value="1"/>
</dbReference>
<organism evidence="7 8">
    <name type="scientific">Membranihabitans marinus</name>
    <dbReference type="NCBI Taxonomy" id="1227546"/>
    <lineage>
        <taxon>Bacteria</taxon>
        <taxon>Pseudomonadati</taxon>
        <taxon>Bacteroidota</taxon>
        <taxon>Saprospiria</taxon>
        <taxon>Saprospirales</taxon>
        <taxon>Saprospiraceae</taxon>
        <taxon>Membranihabitans</taxon>
    </lineage>
</organism>
<keyword evidence="3 5" id="KW-1133">Transmembrane helix</keyword>
<evidence type="ECO:0000256" key="5">
    <source>
        <dbReference type="SAM" id="Phobius"/>
    </source>
</evidence>
<protein>
    <submittedName>
        <fullName evidence="7">Sterol desaturase family protein</fullName>
    </submittedName>
</protein>
<feature type="transmembrane region" description="Helical" evidence="5">
    <location>
        <begin position="20"/>
        <end position="42"/>
    </location>
</feature>
<keyword evidence="8" id="KW-1185">Reference proteome</keyword>
<dbReference type="RefSeq" id="WP_222581156.1">
    <property type="nucleotide sequence ID" value="NZ_JAHVHU010000016.1"/>
</dbReference>
<dbReference type="EMBL" id="JAHVHU010000016">
    <property type="protein sequence ID" value="MBY5959620.1"/>
    <property type="molecule type" value="Genomic_DNA"/>
</dbReference>
<dbReference type="Pfam" id="PF04116">
    <property type="entry name" value="FA_hydroxylase"/>
    <property type="match status" value="1"/>
</dbReference>
<evidence type="ECO:0000313" key="7">
    <source>
        <dbReference type="EMBL" id="MBY5959620.1"/>
    </source>
</evidence>
<keyword evidence="2 5" id="KW-0812">Transmembrane</keyword>
<evidence type="ECO:0000256" key="3">
    <source>
        <dbReference type="ARBA" id="ARBA00022989"/>
    </source>
</evidence>
<sequence>MTDLPVLVHWTDFLSFTGILFLVLLVRYFLSAGAFYLHYFVLQGEKYASQRLSSYRNPPDQTKKEIVYSVKSSLVFAIIGTGTYWLWQEGYTNIYTDIHTFPLWYLPVSFLIYSLLHETYYYWVHRAMHHRLLYRRVHRAHHSSIVPSPWTAFSFHPWEALIESLVVPALLLVVPIHPIVLGGYLLLMTISSVINHLDIEVYPAFLQRSWIGKLLIGATHHHYHHSEFQTNYGLYYTFWDQWMGTESEKMKRK</sequence>
<gene>
    <name evidence="7" type="ORF">KUV50_15815</name>
</gene>
<comment type="subcellular location">
    <subcellularLocation>
        <location evidence="1">Membrane</location>
    </subcellularLocation>
</comment>
<dbReference type="Proteomes" id="UP000753961">
    <property type="component" value="Unassembled WGS sequence"/>
</dbReference>
<feature type="transmembrane region" description="Helical" evidence="5">
    <location>
        <begin position="66"/>
        <end position="87"/>
    </location>
</feature>
<evidence type="ECO:0000256" key="2">
    <source>
        <dbReference type="ARBA" id="ARBA00022692"/>
    </source>
</evidence>
<keyword evidence="4 5" id="KW-0472">Membrane</keyword>
<evidence type="ECO:0000259" key="6">
    <source>
        <dbReference type="Pfam" id="PF04116"/>
    </source>
</evidence>
<name>A0A953HWP2_9BACT</name>